<dbReference type="EMBL" id="JAATIS010009265">
    <property type="protein sequence ID" value="KAG2455672.1"/>
    <property type="molecule type" value="Genomic_DNA"/>
</dbReference>
<feature type="non-terminal residue" evidence="1">
    <location>
        <position position="1"/>
    </location>
</feature>
<name>A0A8X7WVG0_POLSE</name>
<proteinExistence type="predicted"/>
<evidence type="ECO:0000313" key="2">
    <source>
        <dbReference type="Proteomes" id="UP000886611"/>
    </source>
</evidence>
<accession>A0A8X7WVG0</accession>
<dbReference type="Proteomes" id="UP000886611">
    <property type="component" value="Unassembled WGS sequence"/>
</dbReference>
<dbReference type="PANTHER" id="PTHR12498">
    <property type="entry name" value="N-TERMINAL ASPARAGINE AMIDOHYDROLASE"/>
    <property type="match status" value="1"/>
</dbReference>
<dbReference type="Pfam" id="PF14736">
    <property type="entry name" value="N_Asn_amidohyd"/>
    <property type="match status" value="1"/>
</dbReference>
<keyword evidence="2" id="KW-1185">Reference proteome</keyword>
<evidence type="ECO:0000313" key="1">
    <source>
        <dbReference type="EMBL" id="KAG2455672.1"/>
    </source>
</evidence>
<protein>
    <submittedName>
        <fullName evidence="1">NTAN1 amidohydrolase</fullName>
    </submittedName>
</protein>
<comment type="caution">
    <text evidence="1">The sequence shown here is derived from an EMBL/GenBank/DDBJ whole genome shotgun (WGS) entry which is preliminary data.</text>
</comment>
<dbReference type="AlphaFoldDB" id="A0A8X7WVG0"/>
<dbReference type="GO" id="GO:0008418">
    <property type="term" value="F:protein-N-terminal asparagine amidohydrolase activity"/>
    <property type="evidence" value="ECO:0007669"/>
    <property type="project" value="InterPro"/>
</dbReference>
<reference evidence="1 2" key="1">
    <citation type="journal article" date="2021" name="Cell">
        <title>Tracing the genetic footprints of vertebrate landing in non-teleost ray-finned fishes.</title>
        <authorList>
            <person name="Bi X."/>
            <person name="Wang K."/>
            <person name="Yang L."/>
            <person name="Pan H."/>
            <person name="Jiang H."/>
            <person name="Wei Q."/>
            <person name="Fang M."/>
            <person name="Yu H."/>
            <person name="Zhu C."/>
            <person name="Cai Y."/>
            <person name="He Y."/>
            <person name="Gan X."/>
            <person name="Zeng H."/>
            <person name="Yu D."/>
            <person name="Zhu Y."/>
            <person name="Jiang H."/>
            <person name="Qiu Q."/>
            <person name="Yang H."/>
            <person name="Zhang Y.E."/>
            <person name="Wang W."/>
            <person name="Zhu M."/>
            <person name="He S."/>
            <person name="Zhang G."/>
        </authorList>
    </citation>
    <scope>NUCLEOTIDE SEQUENCE [LARGE SCALE GENOMIC DNA]</scope>
    <source>
        <strain evidence="1">Bchr_013</strain>
    </source>
</reference>
<feature type="non-terminal residue" evidence="1">
    <location>
        <position position="152"/>
    </location>
</feature>
<dbReference type="GO" id="GO:0006511">
    <property type="term" value="P:ubiquitin-dependent protein catabolic process"/>
    <property type="evidence" value="ECO:0007669"/>
    <property type="project" value="TreeGrafter"/>
</dbReference>
<dbReference type="PANTHER" id="PTHR12498:SF0">
    <property type="entry name" value="PROTEIN N-TERMINAL ASPARAGINE AMIDOHYDROLASE"/>
    <property type="match status" value="1"/>
</dbReference>
<dbReference type="GO" id="GO:0005634">
    <property type="term" value="C:nucleus"/>
    <property type="evidence" value="ECO:0007669"/>
    <property type="project" value="TreeGrafter"/>
</dbReference>
<dbReference type="InterPro" id="IPR026750">
    <property type="entry name" value="NTAN1"/>
</dbReference>
<gene>
    <name evidence="1" type="primary">Ntan1_1</name>
    <name evidence="1" type="ORF">GTO96_0008001</name>
</gene>
<organism evidence="1 2">
    <name type="scientific">Polypterus senegalus</name>
    <name type="common">Senegal bichir</name>
    <dbReference type="NCBI Taxonomy" id="55291"/>
    <lineage>
        <taxon>Eukaryota</taxon>
        <taxon>Metazoa</taxon>
        <taxon>Chordata</taxon>
        <taxon>Craniata</taxon>
        <taxon>Vertebrata</taxon>
        <taxon>Euteleostomi</taxon>
        <taxon>Actinopterygii</taxon>
        <taxon>Polypteriformes</taxon>
        <taxon>Polypteridae</taxon>
        <taxon>Polypterus</taxon>
    </lineage>
</organism>
<sequence length="152" mass="17010">MASTSGERPKRMHKAKYSVDGDSLIITELNSDFSDSDFDAHDLEIEKAKMVNIYDSPGEQIRIGPYSWLSNKDISVWLEQDDQTILKHMSTSPLVEPPHFVTHMKATIQFLLENPRAETLFPGGQSHVYKRSAHGSWDKAADCAVPVHGGNN</sequence>